<dbReference type="Proteomes" id="UP000596276">
    <property type="component" value="Chromosome 6"/>
</dbReference>
<dbReference type="EMBL" id="CP044623">
    <property type="protein sequence ID" value="QRD93856.1"/>
    <property type="molecule type" value="Genomic_DNA"/>
</dbReference>
<keyword evidence="1" id="KW-1133">Transmembrane helix</keyword>
<evidence type="ECO:0000313" key="3">
    <source>
        <dbReference type="Proteomes" id="UP000596276"/>
    </source>
</evidence>
<gene>
    <name evidence="2" type="ORF">F9C07_8306</name>
</gene>
<feature type="transmembrane region" description="Helical" evidence="1">
    <location>
        <begin position="27"/>
        <end position="48"/>
    </location>
</feature>
<accession>A0A7U2N1Q1</accession>
<keyword evidence="1" id="KW-0472">Membrane</keyword>
<keyword evidence="3" id="KW-1185">Reference proteome</keyword>
<evidence type="ECO:0000256" key="1">
    <source>
        <dbReference type="SAM" id="Phobius"/>
    </source>
</evidence>
<sequence length="83" mass="9250">MLFPGMLGQRYYMHAIQGGMDSRGKPMVIAGAGIMDVLRMVLICMYIGNWHSLINFNAIMGPLKGGDLPQMIFQFSSIWAILL</sequence>
<dbReference type="AlphaFoldDB" id="A0A7U2N1Q1"/>
<evidence type="ECO:0000313" key="2">
    <source>
        <dbReference type="EMBL" id="QRD93856.1"/>
    </source>
</evidence>
<dbReference type="VEuPathDB" id="FungiDB:F9C07_8306"/>
<protein>
    <submittedName>
        <fullName evidence="2">Uncharacterized protein</fullName>
    </submittedName>
</protein>
<proteinExistence type="predicted"/>
<keyword evidence="1" id="KW-0812">Transmembrane</keyword>
<name>A0A7U2N1Q1_ASPFN</name>
<reference evidence="3" key="1">
    <citation type="journal article" date="2021" name="G3 (Bethesda)">
        <title>Chromosome assembled and annotated genome sequence of Aspergillus flavus NRRL 3357.</title>
        <authorList>
            <person name="Skerker J.M."/>
            <person name="Pianalto K.M."/>
            <person name="Mondo S.J."/>
            <person name="Yang K."/>
            <person name="Arkin A.P."/>
            <person name="Keller N.P."/>
            <person name="Grigoriev I.V."/>
            <person name="Louise Glass N.L."/>
        </authorList>
    </citation>
    <scope>NUCLEOTIDE SEQUENCE [LARGE SCALE GENOMIC DNA]</scope>
    <source>
        <strain evidence="3">ATCC 200026 / FGSC A1120 / IAM 13836 / NRRL 3357 / JCM 12722 / SRRC 167</strain>
    </source>
</reference>
<organism evidence="2 3">
    <name type="scientific">Aspergillus flavus (strain ATCC 200026 / FGSC A1120 / IAM 13836 / NRRL 3357 / JCM 12722 / SRRC 167)</name>
    <dbReference type="NCBI Taxonomy" id="332952"/>
    <lineage>
        <taxon>Eukaryota</taxon>
        <taxon>Fungi</taxon>
        <taxon>Dikarya</taxon>
        <taxon>Ascomycota</taxon>
        <taxon>Pezizomycotina</taxon>
        <taxon>Eurotiomycetes</taxon>
        <taxon>Eurotiomycetidae</taxon>
        <taxon>Eurotiales</taxon>
        <taxon>Aspergillaceae</taxon>
        <taxon>Aspergillus</taxon>
        <taxon>Aspergillus subgen. Circumdati</taxon>
    </lineage>
</organism>